<organism evidence="3 4">
    <name type="scientific">Viridothelium virens</name>
    <name type="common">Speckled blister lichen</name>
    <name type="synonym">Trypethelium virens</name>
    <dbReference type="NCBI Taxonomy" id="1048519"/>
    <lineage>
        <taxon>Eukaryota</taxon>
        <taxon>Fungi</taxon>
        <taxon>Dikarya</taxon>
        <taxon>Ascomycota</taxon>
        <taxon>Pezizomycotina</taxon>
        <taxon>Dothideomycetes</taxon>
        <taxon>Dothideomycetes incertae sedis</taxon>
        <taxon>Trypetheliales</taxon>
        <taxon>Trypetheliaceae</taxon>
        <taxon>Viridothelium</taxon>
    </lineage>
</organism>
<protein>
    <submittedName>
        <fullName evidence="3">HET-domain-containing protein</fullName>
    </submittedName>
</protein>
<sequence length="686" mass="78406">MQIMELEWILVILYSPLIVVIVPFVFLAERLFQNKDEKVEQRHTTVDWYFKIIVIFIAFVTFPRVILNYLCLGWLGNGVVMFLDMIFLLSKKLGEILFVSPLFSIAIPFLYNKWNERVYRNLPLAKGQIRVLCLPPGNHSDDLSIDMRCESLKAGHYEALSYSWGGHLVLRRIIQVNGRSFLVADTVLQALRQLRHSSGSQTFWIDSVSINQGDLTEKNQQVQLMQRIYQEAERVVVWLGKAPANLHITANCVSLHDQYSVQGTPPSTTLNERSLTLAKEIMRRRWWSRVWIVQEVSLNDQVDVRIGSYKFSWQDLSKFLQSVVSYLEESSSKPSGKYQKILDFIQNVSDFQHRLPNPPNGLLDLAIKFRHRTASNPLDKLYGLQALLQPDNPTIMKPDYKLDYHQLFAQFASAQIYRSQSLAILGLAEICNVTQAFWAVDWQQLTSADWAQFDLFDSMESFATDIAPFWTGDLLPSFIERSRKYSAVGVLSDSCCPGTPARALLDRLGFDKNPIETHATDGGEPHVEIPNSKSSIPWFSIRVTGWIVDKVAEISEVWDFRADLTQVRRTWDRIIGNRFEEHQIRERAAAERCVTADAVPPDSNIACILYRRVFKTAKGRLGLGSAKCRSGNIICVLVGSNVPVVLDEYVYGFHGQAYVNDLMDYQGDIEKDIKDSKVKLEQFTIS</sequence>
<dbReference type="InterPro" id="IPR052895">
    <property type="entry name" value="HetReg/Transcr_Mod"/>
</dbReference>
<dbReference type="Proteomes" id="UP000800092">
    <property type="component" value="Unassembled WGS sequence"/>
</dbReference>
<accession>A0A6A6HNF7</accession>
<reference evidence="3" key="1">
    <citation type="journal article" date="2020" name="Stud. Mycol.">
        <title>101 Dothideomycetes genomes: a test case for predicting lifestyles and emergence of pathogens.</title>
        <authorList>
            <person name="Haridas S."/>
            <person name="Albert R."/>
            <person name="Binder M."/>
            <person name="Bloem J."/>
            <person name="Labutti K."/>
            <person name="Salamov A."/>
            <person name="Andreopoulos B."/>
            <person name="Baker S."/>
            <person name="Barry K."/>
            <person name="Bills G."/>
            <person name="Bluhm B."/>
            <person name="Cannon C."/>
            <person name="Castanera R."/>
            <person name="Culley D."/>
            <person name="Daum C."/>
            <person name="Ezra D."/>
            <person name="Gonzalez J."/>
            <person name="Henrissat B."/>
            <person name="Kuo A."/>
            <person name="Liang C."/>
            <person name="Lipzen A."/>
            <person name="Lutzoni F."/>
            <person name="Magnuson J."/>
            <person name="Mondo S."/>
            <person name="Nolan M."/>
            <person name="Ohm R."/>
            <person name="Pangilinan J."/>
            <person name="Park H.-J."/>
            <person name="Ramirez L."/>
            <person name="Alfaro M."/>
            <person name="Sun H."/>
            <person name="Tritt A."/>
            <person name="Yoshinaga Y."/>
            <person name="Zwiers L.-H."/>
            <person name="Turgeon B."/>
            <person name="Goodwin S."/>
            <person name="Spatafora J."/>
            <person name="Crous P."/>
            <person name="Grigoriev I."/>
        </authorList>
    </citation>
    <scope>NUCLEOTIDE SEQUENCE</scope>
    <source>
        <strain evidence="3">Tuck. ex Michener</strain>
    </source>
</reference>
<keyword evidence="1" id="KW-0472">Membrane</keyword>
<feature type="transmembrane region" description="Helical" evidence="1">
    <location>
        <begin position="72"/>
        <end position="89"/>
    </location>
</feature>
<feature type="transmembrane region" description="Helical" evidence="1">
    <location>
        <begin position="48"/>
        <end position="66"/>
    </location>
</feature>
<dbReference type="PANTHER" id="PTHR24148">
    <property type="entry name" value="ANKYRIN REPEAT DOMAIN-CONTAINING PROTEIN 39 HOMOLOG-RELATED"/>
    <property type="match status" value="1"/>
</dbReference>
<gene>
    <name evidence="3" type="ORF">EV356DRAFT_102838</name>
</gene>
<feature type="domain" description="Heterokaryon incompatibility" evidence="2">
    <location>
        <begin position="157"/>
        <end position="295"/>
    </location>
</feature>
<evidence type="ECO:0000313" key="3">
    <source>
        <dbReference type="EMBL" id="KAF2239531.1"/>
    </source>
</evidence>
<dbReference type="OrthoDB" id="2157530at2759"/>
<evidence type="ECO:0000256" key="1">
    <source>
        <dbReference type="SAM" id="Phobius"/>
    </source>
</evidence>
<keyword evidence="1" id="KW-0812">Transmembrane</keyword>
<keyword evidence="4" id="KW-1185">Reference proteome</keyword>
<feature type="transmembrane region" description="Helical" evidence="1">
    <location>
        <begin position="6"/>
        <end position="27"/>
    </location>
</feature>
<keyword evidence="1" id="KW-1133">Transmembrane helix</keyword>
<dbReference type="EMBL" id="ML991772">
    <property type="protein sequence ID" value="KAF2239531.1"/>
    <property type="molecule type" value="Genomic_DNA"/>
</dbReference>
<dbReference type="InterPro" id="IPR010730">
    <property type="entry name" value="HET"/>
</dbReference>
<dbReference type="AlphaFoldDB" id="A0A6A6HNF7"/>
<dbReference type="Pfam" id="PF06985">
    <property type="entry name" value="HET"/>
    <property type="match status" value="1"/>
</dbReference>
<proteinExistence type="predicted"/>
<evidence type="ECO:0000313" key="4">
    <source>
        <dbReference type="Proteomes" id="UP000800092"/>
    </source>
</evidence>
<name>A0A6A6HNF7_VIRVR</name>
<evidence type="ECO:0000259" key="2">
    <source>
        <dbReference type="Pfam" id="PF06985"/>
    </source>
</evidence>
<dbReference type="PANTHER" id="PTHR24148:SF64">
    <property type="entry name" value="HETEROKARYON INCOMPATIBILITY DOMAIN-CONTAINING PROTEIN"/>
    <property type="match status" value="1"/>
</dbReference>